<reference evidence="8 9" key="1">
    <citation type="submission" date="2018-03" db="EMBL/GenBank/DDBJ databases">
        <title>Bioinformatic expansion and discovery of thiopeptide antibiotics.</title>
        <authorList>
            <person name="Schwalen C.J."/>
            <person name="Hudson G.A."/>
            <person name="Mitchell D.A."/>
        </authorList>
    </citation>
    <scope>NUCLEOTIDE SEQUENCE [LARGE SCALE GENOMIC DNA]</scope>
    <source>
        <strain evidence="8 9">ATCC 21389</strain>
    </source>
</reference>
<dbReference type="NCBIfam" id="TIGR01167">
    <property type="entry name" value="LPXTG_anchor"/>
    <property type="match status" value="1"/>
</dbReference>
<evidence type="ECO:0000256" key="2">
    <source>
        <dbReference type="ARBA" id="ARBA00022525"/>
    </source>
</evidence>
<evidence type="ECO:0000259" key="7">
    <source>
        <dbReference type="PROSITE" id="PS50847"/>
    </source>
</evidence>
<feature type="transmembrane region" description="Helical" evidence="5">
    <location>
        <begin position="283"/>
        <end position="303"/>
    </location>
</feature>
<evidence type="ECO:0000313" key="9">
    <source>
        <dbReference type="Proteomes" id="UP000248039"/>
    </source>
</evidence>
<dbReference type="AlphaFoldDB" id="A0A2V4NMR2"/>
<comment type="caution">
    <text evidence="8">The sequence shown here is derived from an EMBL/GenBank/DDBJ whole genome shotgun (WGS) entry which is preliminary data.</text>
</comment>
<keyword evidence="5" id="KW-1133">Transmembrane helix</keyword>
<protein>
    <recommendedName>
        <fullName evidence="7">Gram-positive cocci surface proteins LPxTG domain-containing protein</fullName>
    </recommendedName>
</protein>
<dbReference type="NCBIfam" id="NF041527">
    <property type="entry name" value="SCO1860_LAETG"/>
    <property type="match status" value="1"/>
</dbReference>
<dbReference type="NCBIfam" id="NF041528">
    <property type="entry name" value="strep_LAETG"/>
    <property type="match status" value="1"/>
</dbReference>
<gene>
    <name evidence="8" type="ORF">C7C46_20500</name>
</gene>
<feature type="domain" description="Gram-positive cocci surface proteins LPxTG" evidence="7">
    <location>
        <begin position="274"/>
        <end position="313"/>
    </location>
</feature>
<keyword evidence="3 6" id="KW-0732">Signal</keyword>
<proteinExistence type="predicted"/>
<feature type="chain" id="PRO_5015906332" description="Gram-positive cocci surface proteins LPxTG domain-containing protein" evidence="6">
    <location>
        <begin position="28"/>
        <end position="313"/>
    </location>
</feature>
<evidence type="ECO:0000256" key="6">
    <source>
        <dbReference type="SAM" id="SignalP"/>
    </source>
</evidence>
<dbReference type="InterPro" id="IPR048202">
    <property type="entry name" value="SCO1860-like"/>
</dbReference>
<dbReference type="Proteomes" id="UP000248039">
    <property type="component" value="Unassembled WGS sequence"/>
</dbReference>
<evidence type="ECO:0000256" key="5">
    <source>
        <dbReference type="SAM" id="Phobius"/>
    </source>
</evidence>
<evidence type="ECO:0000313" key="8">
    <source>
        <dbReference type="EMBL" id="PYC76986.1"/>
    </source>
</evidence>
<keyword evidence="2" id="KW-0964">Secreted</keyword>
<keyword evidence="9" id="KW-1185">Reference proteome</keyword>
<accession>A0A2V4NMR2</accession>
<organism evidence="8 9">
    <name type="scientific">Streptomyces tateyamensis</name>
    <dbReference type="NCBI Taxonomy" id="565073"/>
    <lineage>
        <taxon>Bacteria</taxon>
        <taxon>Bacillati</taxon>
        <taxon>Actinomycetota</taxon>
        <taxon>Actinomycetes</taxon>
        <taxon>Kitasatosporales</taxon>
        <taxon>Streptomycetaceae</taxon>
        <taxon>Streptomyces</taxon>
    </lineage>
</organism>
<evidence type="ECO:0000256" key="4">
    <source>
        <dbReference type="ARBA" id="ARBA00023088"/>
    </source>
</evidence>
<dbReference type="EMBL" id="PYBW01000077">
    <property type="protein sequence ID" value="PYC76986.1"/>
    <property type="molecule type" value="Genomic_DNA"/>
</dbReference>
<keyword evidence="1" id="KW-0134">Cell wall</keyword>
<dbReference type="InterPro" id="IPR019931">
    <property type="entry name" value="LPXTG_anchor"/>
</dbReference>
<dbReference type="OrthoDB" id="3853778at2"/>
<keyword evidence="4" id="KW-0572">Peptidoglycan-anchor</keyword>
<feature type="signal peptide" evidence="6">
    <location>
        <begin position="1"/>
        <end position="27"/>
    </location>
</feature>
<keyword evidence="5" id="KW-0812">Transmembrane</keyword>
<sequence>MSSRATVATAVLAAASLVVLPVLPAAADSPGGGGSAGSARAVTAELDLHVSLLNNAVDVPVNVALNKAGSPAELHGSILTATVAGVAQPGPVTLVDADLGRSDTHVGTDGAKASVTLANADVHAPGLPLTALLGLQALSAEADCPVDGPPTAKVTAPASVTVLGRSVGVGLYGPTHLAVPGIGTVDLEFSQRTTTSTTAAASALVVKVALNPLNLNVAKVDGTVTVASVSCVKPAATASAKPSSAAASPAVRVADASGEAAVTPTKSSAPGAELASTGSSTTVPLLATGAALLVGGGGAVALARRRRTAHRRH</sequence>
<name>A0A2V4NMR2_9ACTN</name>
<dbReference type="RefSeq" id="WP_110671341.1">
    <property type="nucleotide sequence ID" value="NZ_PYBW01000077.1"/>
</dbReference>
<dbReference type="PROSITE" id="PS50847">
    <property type="entry name" value="GRAM_POS_ANCHORING"/>
    <property type="match status" value="1"/>
</dbReference>
<evidence type="ECO:0000256" key="3">
    <source>
        <dbReference type="ARBA" id="ARBA00022729"/>
    </source>
</evidence>
<evidence type="ECO:0000256" key="1">
    <source>
        <dbReference type="ARBA" id="ARBA00022512"/>
    </source>
</evidence>
<keyword evidence="5" id="KW-0472">Membrane</keyword>